<accession>A0A392VZJ5</accession>
<comment type="caution">
    <text evidence="1">The sequence shown here is derived from an EMBL/GenBank/DDBJ whole genome shotgun (WGS) entry which is preliminary data.</text>
</comment>
<evidence type="ECO:0000313" key="1">
    <source>
        <dbReference type="EMBL" id="MCI93808.1"/>
    </source>
</evidence>
<keyword evidence="2" id="KW-1185">Reference proteome</keyword>
<name>A0A392VZJ5_9FABA</name>
<reference evidence="1 2" key="1">
    <citation type="journal article" date="2018" name="Front. Plant Sci.">
        <title>Red Clover (Trifolium pratense) and Zigzag Clover (T. medium) - A Picture of Genomic Similarities and Differences.</title>
        <authorList>
            <person name="Dluhosova J."/>
            <person name="Istvanek J."/>
            <person name="Nedelnik J."/>
            <person name="Repkova J."/>
        </authorList>
    </citation>
    <scope>NUCLEOTIDE SEQUENCE [LARGE SCALE GENOMIC DNA]</scope>
    <source>
        <strain evidence="2">cv. 10/8</strain>
        <tissue evidence="1">Leaf</tissue>
    </source>
</reference>
<organism evidence="1 2">
    <name type="scientific">Trifolium medium</name>
    <dbReference type="NCBI Taxonomy" id="97028"/>
    <lineage>
        <taxon>Eukaryota</taxon>
        <taxon>Viridiplantae</taxon>
        <taxon>Streptophyta</taxon>
        <taxon>Embryophyta</taxon>
        <taxon>Tracheophyta</taxon>
        <taxon>Spermatophyta</taxon>
        <taxon>Magnoliopsida</taxon>
        <taxon>eudicotyledons</taxon>
        <taxon>Gunneridae</taxon>
        <taxon>Pentapetalae</taxon>
        <taxon>rosids</taxon>
        <taxon>fabids</taxon>
        <taxon>Fabales</taxon>
        <taxon>Fabaceae</taxon>
        <taxon>Papilionoideae</taxon>
        <taxon>50 kb inversion clade</taxon>
        <taxon>NPAAA clade</taxon>
        <taxon>Hologalegina</taxon>
        <taxon>IRL clade</taxon>
        <taxon>Trifolieae</taxon>
        <taxon>Trifolium</taxon>
    </lineage>
</organism>
<sequence length="23" mass="2531">MPSSSTFGLRRIEEFENSGVVTS</sequence>
<protein>
    <submittedName>
        <fullName evidence="1">Uncharacterized protein</fullName>
    </submittedName>
</protein>
<dbReference type="AlphaFoldDB" id="A0A392VZJ5"/>
<dbReference type="Proteomes" id="UP000265520">
    <property type="component" value="Unassembled WGS sequence"/>
</dbReference>
<proteinExistence type="predicted"/>
<dbReference type="EMBL" id="LXQA011339475">
    <property type="protein sequence ID" value="MCI93808.1"/>
    <property type="molecule type" value="Genomic_DNA"/>
</dbReference>
<evidence type="ECO:0000313" key="2">
    <source>
        <dbReference type="Proteomes" id="UP000265520"/>
    </source>
</evidence>